<evidence type="ECO:0000259" key="4">
    <source>
        <dbReference type="Pfam" id="PF01420"/>
    </source>
</evidence>
<dbReference type="GO" id="GO:0003677">
    <property type="term" value="F:DNA binding"/>
    <property type="evidence" value="ECO:0007669"/>
    <property type="project" value="UniProtKB-KW"/>
</dbReference>
<dbReference type="PANTHER" id="PTHR30408">
    <property type="entry name" value="TYPE-1 RESTRICTION ENZYME ECOKI SPECIFICITY PROTEIN"/>
    <property type="match status" value="1"/>
</dbReference>
<dbReference type="InterPro" id="IPR052021">
    <property type="entry name" value="Type-I_RS_S_subunit"/>
</dbReference>
<feature type="domain" description="Type I restriction modification DNA specificity" evidence="4">
    <location>
        <begin position="181"/>
        <end position="309"/>
    </location>
</feature>
<dbReference type="SUPFAM" id="SSF116734">
    <property type="entry name" value="DNA methylase specificity domain"/>
    <property type="match status" value="2"/>
</dbReference>
<dbReference type="PANTHER" id="PTHR30408:SF12">
    <property type="entry name" value="TYPE I RESTRICTION ENZYME MJAVIII SPECIFICITY SUBUNIT"/>
    <property type="match status" value="1"/>
</dbReference>
<dbReference type="InterPro" id="IPR044946">
    <property type="entry name" value="Restrct_endonuc_typeI_TRD_sf"/>
</dbReference>
<dbReference type="GO" id="GO:0009307">
    <property type="term" value="P:DNA restriction-modification system"/>
    <property type="evidence" value="ECO:0007669"/>
    <property type="project" value="UniProtKB-KW"/>
</dbReference>
<dbReference type="EMBL" id="CP041692">
    <property type="protein sequence ID" value="QDP94879.1"/>
    <property type="molecule type" value="Genomic_DNA"/>
</dbReference>
<evidence type="ECO:0000256" key="2">
    <source>
        <dbReference type="ARBA" id="ARBA00022747"/>
    </source>
</evidence>
<keyword evidence="3" id="KW-0238">DNA-binding</keyword>
<dbReference type="InterPro" id="IPR000055">
    <property type="entry name" value="Restrct_endonuc_typeI_TRD"/>
</dbReference>
<dbReference type="CDD" id="cd17262">
    <property type="entry name" value="RMtype1_S_Aco12261I-TRD2-CR2"/>
    <property type="match status" value="2"/>
</dbReference>
<dbReference type="REBASE" id="354155">
    <property type="entry name" value="S.Msp627ORF2150P"/>
</dbReference>
<dbReference type="KEGG" id="mik:FOE78_02155"/>
<dbReference type="OrthoDB" id="9798929at2"/>
<sequence>MAELIEYTLGELTINFDSARRPIKSSDRTSGETPYYGASGIVDWVVGHTHDGDFLLISEDGENLRSRSAPIAFETHGKVWVNNHAHVVAGRNPADTRLLRYALAQTDIAGYLTGSAQPKLSKSAMESIRLRLPTCDSRHAIAEVLGALDDKIAANDRTVRVLGNLSAALLEAELSKGQRSVPLGELATFHNRRRVPLSGRERESRNGTVPYYGAAGQLDTVDEALFNEPLSLVGEDGTVMRDGGQPVVQYIWGPSWVNNHAHVLTGNGISTELLSILLRRLNVAHLVTGAVQPKLSMGNLKSLEVAVPRDPTAIERRAQAHLAMHRATTDENTILARTRDELLPLLMSGKVRVGSKQVDARDFIATDGDQPVATE</sequence>
<dbReference type="Pfam" id="PF01420">
    <property type="entry name" value="Methylase_S"/>
    <property type="match status" value="2"/>
</dbReference>
<name>A0A516PUP5_9ACTN</name>
<dbReference type="Proteomes" id="UP000319263">
    <property type="component" value="Chromosome"/>
</dbReference>
<proteinExistence type="inferred from homology"/>
<evidence type="ECO:0000256" key="3">
    <source>
        <dbReference type="ARBA" id="ARBA00023125"/>
    </source>
</evidence>
<gene>
    <name evidence="5" type="ORF">FOE78_02155</name>
</gene>
<feature type="domain" description="Type I restriction modification DNA specificity" evidence="4">
    <location>
        <begin position="7"/>
        <end position="154"/>
    </location>
</feature>
<evidence type="ECO:0000313" key="5">
    <source>
        <dbReference type="EMBL" id="QDP94879.1"/>
    </source>
</evidence>
<dbReference type="Gene3D" id="3.90.220.20">
    <property type="entry name" value="DNA methylase specificity domains"/>
    <property type="match status" value="2"/>
</dbReference>
<dbReference type="AlphaFoldDB" id="A0A516PUP5"/>
<comment type="similarity">
    <text evidence="1">Belongs to the type-I restriction system S methylase family.</text>
</comment>
<evidence type="ECO:0000313" key="6">
    <source>
        <dbReference type="Proteomes" id="UP000319263"/>
    </source>
</evidence>
<evidence type="ECO:0000256" key="1">
    <source>
        <dbReference type="ARBA" id="ARBA00010923"/>
    </source>
</evidence>
<dbReference type="RefSeq" id="WP_143984866.1">
    <property type="nucleotide sequence ID" value="NZ_CP041692.1"/>
</dbReference>
<keyword evidence="2" id="KW-0680">Restriction system</keyword>
<reference evidence="5 6" key="1">
    <citation type="submission" date="2019-07" db="EMBL/GenBank/DDBJ databases">
        <title>Microlunatus dokdonensis sp. nov. isolated from the rhizospheric soil of the wild plant Elymus tsukushiensis.</title>
        <authorList>
            <person name="Ghim S.-Y."/>
            <person name="Hwang Y.-J."/>
            <person name="Son J.-S."/>
            <person name="Shin J.-H."/>
        </authorList>
    </citation>
    <scope>NUCLEOTIDE SEQUENCE [LARGE SCALE GENOMIC DNA]</scope>
    <source>
        <strain evidence="5 6">KUDC0627</strain>
    </source>
</reference>
<accession>A0A516PUP5</accession>
<keyword evidence="6" id="KW-1185">Reference proteome</keyword>
<organism evidence="5 6">
    <name type="scientific">Microlunatus elymi</name>
    <dbReference type="NCBI Taxonomy" id="2596828"/>
    <lineage>
        <taxon>Bacteria</taxon>
        <taxon>Bacillati</taxon>
        <taxon>Actinomycetota</taxon>
        <taxon>Actinomycetes</taxon>
        <taxon>Propionibacteriales</taxon>
        <taxon>Propionibacteriaceae</taxon>
        <taxon>Microlunatus</taxon>
    </lineage>
</organism>
<protein>
    <recommendedName>
        <fullName evidence="4">Type I restriction modification DNA specificity domain-containing protein</fullName>
    </recommendedName>
</protein>